<evidence type="ECO:0000256" key="1">
    <source>
        <dbReference type="ARBA" id="ARBA00001947"/>
    </source>
</evidence>
<dbReference type="Pfam" id="PF00753">
    <property type="entry name" value="Lactamase_B"/>
    <property type="match status" value="1"/>
</dbReference>
<dbReference type="SUPFAM" id="SSF56281">
    <property type="entry name" value="Metallo-hydrolase/oxidoreductase"/>
    <property type="match status" value="1"/>
</dbReference>
<evidence type="ECO:0000313" key="6">
    <source>
        <dbReference type="EMBL" id="QIL46314.1"/>
    </source>
</evidence>
<gene>
    <name evidence="6" type="ORF">G7081_04130</name>
</gene>
<dbReference type="CDD" id="cd06262">
    <property type="entry name" value="metallo-hydrolase-like_MBL-fold"/>
    <property type="match status" value="1"/>
</dbReference>
<evidence type="ECO:0000256" key="3">
    <source>
        <dbReference type="ARBA" id="ARBA00022801"/>
    </source>
</evidence>
<name>A0A6G8AMK6_9ENTE</name>
<keyword evidence="2" id="KW-0479">Metal-binding</keyword>
<evidence type="ECO:0000313" key="7">
    <source>
        <dbReference type="Proteomes" id="UP000500890"/>
    </source>
</evidence>
<dbReference type="KEGG" id="vah:G7081_04130"/>
<dbReference type="RefSeq" id="WP_166007668.1">
    <property type="nucleotide sequence ID" value="NZ_CP049886.1"/>
</dbReference>
<accession>A0A6G8AMK6</accession>
<dbReference type="InterPro" id="IPR036866">
    <property type="entry name" value="RibonucZ/Hydroxyglut_hydro"/>
</dbReference>
<dbReference type="GO" id="GO:0046872">
    <property type="term" value="F:metal ion binding"/>
    <property type="evidence" value="ECO:0007669"/>
    <property type="project" value="UniProtKB-KW"/>
</dbReference>
<dbReference type="Proteomes" id="UP000500890">
    <property type="component" value="Chromosome"/>
</dbReference>
<dbReference type="AlphaFoldDB" id="A0A6G8AMK6"/>
<dbReference type="SMART" id="SM00849">
    <property type="entry name" value="Lactamase_B"/>
    <property type="match status" value="1"/>
</dbReference>
<dbReference type="Gene3D" id="3.60.15.10">
    <property type="entry name" value="Ribonuclease Z/Hydroxyacylglutathione hydrolase-like"/>
    <property type="match status" value="1"/>
</dbReference>
<dbReference type="PANTHER" id="PTHR46233">
    <property type="entry name" value="HYDROXYACYLGLUTATHIONE HYDROLASE GLOC"/>
    <property type="match status" value="1"/>
</dbReference>
<dbReference type="PANTHER" id="PTHR46233:SF3">
    <property type="entry name" value="HYDROXYACYLGLUTATHIONE HYDROLASE GLOC"/>
    <property type="match status" value="1"/>
</dbReference>
<keyword evidence="4" id="KW-0862">Zinc</keyword>
<proteinExistence type="predicted"/>
<sequence>MTEVKYFVTSGPAAENCYFIYNEDNLLIVDPGNDFDKIKTFITETNRKPVAILLTHTHYDHIGAVEEVRHYYDIPVYVSPYEQAWLSSPEDNLSGLMRHSDMADIVCEPADFEFEATSYTLGGMTFEVRETPGHSRGGVSFVFHDDQFVITGDALFAGSIGRSDLPTGNMEQLLTSVQTQLFSLPPEFIAYPGHNGPTTIGHEIATNPFFN</sequence>
<feature type="domain" description="Metallo-beta-lactamase" evidence="5">
    <location>
        <begin position="14"/>
        <end position="194"/>
    </location>
</feature>
<keyword evidence="7" id="KW-1185">Reference proteome</keyword>
<reference evidence="6 7" key="1">
    <citation type="submission" date="2020-03" db="EMBL/GenBank/DDBJ databases">
        <title>Vagococcus sp. nov., isolated from beetles.</title>
        <authorList>
            <person name="Hyun D.-W."/>
            <person name="Bae J.-W."/>
        </authorList>
    </citation>
    <scope>NUCLEOTIDE SEQUENCE [LARGE SCALE GENOMIC DNA]</scope>
    <source>
        <strain evidence="6 7">HDW17A</strain>
    </source>
</reference>
<dbReference type="InterPro" id="IPR001279">
    <property type="entry name" value="Metallo-B-lactamas"/>
</dbReference>
<protein>
    <submittedName>
        <fullName evidence="6">MBL fold metallo-hydrolase</fullName>
    </submittedName>
</protein>
<organism evidence="6 7">
    <name type="scientific">Vagococcus coleopterorum</name>
    <dbReference type="NCBI Taxonomy" id="2714946"/>
    <lineage>
        <taxon>Bacteria</taxon>
        <taxon>Bacillati</taxon>
        <taxon>Bacillota</taxon>
        <taxon>Bacilli</taxon>
        <taxon>Lactobacillales</taxon>
        <taxon>Enterococcaceae</taxon>
        <taxon>Vagococcus</taxon>
    </lineage>
</organism>
<evidence type="ECO:0000256" key="2">
    <source>
        <dbReference type="ARBA" id="ARBA00022723"/>
    </source>
</evidence>
<evidence type="ECO:0000256" key="4">
    <source>
        <dbReference type="ARBA" id="ARBA00022833"/>
    </source>
</evidence>
<keyword evidence="3 6" id="KW-0378">Hydrolase</keyword>
<comment type="cofactor">
    <cofactor evidence="1">
        <name>Zn(2+)</name>
        <dbReference type="ChEBI" id="CHEBI:29105"/>
    </cofactor>
</comment>
<evidence type="ECO:0000259" key="5">
    <source>
        <dbReference type="SMART" id="SM00849"/>
    </source>
</evidence>
<dbReference type="InterPro" id="IPR051453">
    <property type="entry name" value="MBL_Glyoxalase_II"/>
</dbReference>
<dbReference type="GO" id="GO:0016787">
    <property type="term" value="F:hydrolase activity"/>
    <property type="evidence" value="ECO:0007669"/>
    <property type="project" value="UniProtKB-KW"/>
</dbReference>
<dbReference type="EMBL" id="CP049886">
    <property type="protein sequence ID" value="QIL46314.1"/>
    <property type="molecule type" value="Genomic_DNA"/>
</dbReference>